<dbReference type="AlphaFoldDB" id="A0A3E2TKL3"/>
<dbReference type="Proteomes" id="UP000261011">
    <property type="component" value="Unassembled WGS sequence"/>
</dbReference>
<name>A0A3E2TKL3_9FIRM</name>
<dbReference type="EMBL" id="QVEU01000001">
    <property type="protein sequence ID" value="RGB77921.1"/>
    <property type="molecule type" value="Genomic_DNA"/>
</dbReference>
<keyword evidence="2" id="KW-0732">Signal</keyword>
<feature type="domain" description="PepSY" evidence="3">
    <location>
        <begin position="104"/>
        <end position="164"/>
    </location>
</feature>
<dbReference type="PROSITE" id="PS51257">
    <property type="entry name" value="PROKAR_LIPOPROTEIN"/>
    <property type="match status" value="1"/>
</dbReference>
<dbReference type="InterPro" id="IPR025711">
    <property type="entry name" value="PepSY"/>
</dbReference>
<dbReference type="RefSeq" id="WP_117519961.1">
    <property type="nucleotide sequence ID" value="NZ_AP031484.1"/>
</dbReference>
<feature type="region of interest" description="Disordered" evidence="1">
    <location>
        <begin position="155"/>
        <end position="176"/>
    </location>
</feature>
<comment type="caution">
    <text evidence="4">The sequence shown here is derived from an EMBL/GenBank/DDBJ whole genome shotgun (WGS) entry which is preliminary data.</text>
</comment>
<feature type="region of interest" description="Disordered" evidence="1">
    <location>
        <begin position="29"/>
        <end position="94"/>
    </location>
</feature>
<keyword evidence="5" id="KW-1185">Reference proteome</keyword>
<dbReference type="Pfam" id="PF03413">
    <property type="entry name" value="PepSY"/>
    <property type="match status" value="2"/>
</dbReference>
<evidence type="ECO:0000259" key="3">
    <source>
        <dbReference type="Pfam" id="PF03413"/>
    </source>
</evidence>
<reference evidence="4 5" key="1">
    <citation type="submission" date="2018-08" db="EMBL/GenBank/DDBJ databases">
        <title>A genome reference for cultivated species of the human gut microbiota.</title>
        <authorList>
            <person name="Zou Y."/>
            <person name="Xue W."/>
            <person name="Luo G."/>
        </authorList>
    </citation>
    <scope>NUCLEOTIDE SEQUENCE [LARGE SCALE GENOMIC DNA]</scope>
    <source>
        <strain evidence="4 5">OF01-3</strain>
    </source>
</reference>
<evidence type="ECO:0000256" key="1">
    <source>
        <dbReference type="SAM" id="MobiDB-lite"/>
    </source>
</evidence>
<dbReference type="Gene3D" id="3.10.450.40">
    <property type="match status" value="2"/>
</dbReference>
<sequence>MKLNKNIKYGVSALALALAFSACSNENANKAKDDAKDAASHTETAVNEEVDSAKDKVDDTKDEVDDKVDSTKDKVDDKVDSAKDEADDKVDELKAGIEDEEFDISLDDAVDKFKEEFNQESMEISSVKFDEEDDKYAYDIKGYTEDNEYEAKIDAESGEIISKEEEKEKESKDDKSIDFVAIKSPKEAMTKALENNEGQVKSYELKYNDDDKLVYNIDIEDGDDVELDAETLDIIHK</sequence>
<organism evidence="4 5">
    <name type="scientific">Anaerococcus nagyae</name>
    <dbReference type="NCBI Taxonomy" id="1755241"/>
    <lineage>
        <taxon>Bacteria</taxon>
        <taxon>Bacillati</taxon>
        <taxon>Bacillota</taxon>
        <taxon>Tissierellia</taxon>
        <taxon>Tissierellales</taxon>
        <taxon>Peptoniphilaceae</taxon>
        <taxon>Anaerococcus</taxon>
    </lineage>
</organism>
<feature type="domain" description="PepSY" evidence="3">
    <location>
        <begin position="184"/>
        <end position="235"/>
    </location>
</feature>
<feature type="signal peptide" evidence="2">
    <location>
        <begin position="1"/>
        <end position="24"/>
    </location>
</feature>
<protein>
    <recommendedName>
        <fullName evidence="3">PepSY domain-containing protein</fullName>
    </recommendedName>
</protein>
<evidence type="ECO:0000313" key="5">
    <source>
        <dbReference type="Proteomes" id="UP000261011"/>
    </source>
</evidence>
<feature type="compositionally biased region" description="Basic and acidic residues" evidence="1">
    <location>
        <begin position="67"/>
        <end position="94"/>
    </location>
</feature>
<feature type="compositionally biased region" description="Basic and acidic residues" evidence="1">
    <location>
        <begin position="29"/>
        <end position="40"/>
    </location>
</feature>
<dbReference type="OrthoDB" id="1690934at2"/>
<evidence type="ECO:0000313" key="4">
    <source>
        <dbReference type="EMBL" id="RGB77921.1"/>
    </source>
</evidence>
<feature type="chain" id="PRO_5038644197" description="PepSY domain-containing protein" evidence="2">
    <location>
        <begin position="25"/>
        <end position="237"/>
    </location>
</feature>
<accession>A0A3E2TKL3</accession>
<dbReference type="Gene3D" id="6.10.140.1430">
    <property type="match status" value="1"/>
</dbReference>
<gene>
    <name evidence="4" type="ORF">DXA39_00255</name>
</gene>
<evidence type="ECO:0000256" key="2">
    <source>
        <dbReference type="SAM" id="SignalP"/>
    </source>
</evidence>
<proteinExistence type="predicted"/>